<evidence type="ECO:0000256" key="8">
    <source>
        <dbReference type="HAMAP-Rule" id="MF_00222"/>
    </source>
</evidence>
<feature type="binding site" evidence="8">
    <location>
        <position position="236"/>
    </location>
    <ligand>
        <name>NADP(+)</name>
        <dbReference type="ChEBI" id="CHEBI:58349"/>
    </ligand>
</feature>
<dbReference type="Proteomes" id="UP001500631">
    <property type="component" value="Unassembled WGS sequence"/>
</dbReference>
<comment type="caution">
    <text evidence="8">Lacks conserved residue(s) required for the propagation of feature annotation.</text>
</comment>
<dbReference type="SUPFAM" id="SSF53223">
    <property type="entry name" value="Aminoacid dehydrogenase-like, N-terminal domain"/>
    <property type="match status" value="1"/>
</dbReference>
<feature type="domain" description="Shikimate dehydrogenase substrate binding N-terminal" evidence="10">
    <location>
        <begin position="6"/>
        <end position="88"/>
    </location>
</feature>
<evidence type="ECO:0000259" key="10">
    <source>
        <dbReference type="Pfam" id="PF08501"/>
    </source>
</evidence>
<feature type="binding site" evidence="8">
    <location>
        <begin position="14"/>
        <end position="16"/>
    </location>
    <ligand>
        <name>shikimate</name>
        <dbReference type="ChEBI" id="CHEBI:36208"/>
    </ligand>
</feature>
<dbReference type="Gene3D" id="3.40.50.10860">
    <property type="entry name" value="Leucine Dehydrogenase, chain A, domain 1"/>
    <property type="match status" value="1"/>
</dbReference>
<evidence type="ECO:0000313" key="13">
    <source>
        <dbReference type="Proteomes" id="UP001500631"/>
    </source>
</evidence>
<feature type="binding site" evidence="8">
    <location>
        <position position="86"/>
    </location>
    <ligand>
        <name>shikimate</name>
        <dbReference type="ChEBI" id="CHEBI:36208"/>
    </ligand>
</feature>
<feature type="binding site" evidence="8">
    <location>
        <position position="214"/>
    </location>
    <ligand>
        <name>shikimate</name>
        <dbReference type="ChEBI" id="CHEBI:36208"/>
    </ligand>
</feature>
<feature type="binding site" evidence="8">
    <location>
        <begin position="150"/>
        <end position="155"/>
    </location>
    <ligand>
        <name>NADP(+)</name>
        <dbReference type="ChEBI" id="CHEBI:58349"/>
    </ligand>
</feature>
<sequence>MQLYGVLGNPIAHSKSPMIHAMFARNCGIDLEYKAFCLAKDNFEGELAELIHQGLLGANVTVPFKENAFRFAHELTAEAIEAGAVNTLRFSDDKFIGHNTDGNGLLCDLVDRHHLVLANKRILVLGAGGATKGILGPLLRANPSEIMISNRTHEKAVRLAEDFNQKGNINACEWQNLSGRFDLIINATSSSLSNEFTPLPCEIDASTIGYDLMYGTKPTIFMEYLAENGAEKSFDGLGMLVEQAALSFEFWHGIKPKTEMVYQDLRQVLLSYTADC</sequence>
<comment type="subunit">
    <text evidence="8">Homodimer.</text>
</comment>
<evidence type="ECO:0000256" key="6">
    <source>
        <dbReference type="ARBA" id="ARBA00023141"/>
    </source>
</evidence>
<evidence type="ECO:0000256" key="2">
    <source>
        <dbReference type="ARBA" id="ARBA00012962"/>
    </source>
</evidence>
<accession>A0ABP9MAS9</accession>
<comment type="caution">
    <text evidence="12">The sequence shown here is derived from an EMBL/GenBank/DDBJ whole genome shotgun (WGS) entry which is preliminary data.</text>
</comment>
<evidence type="ECO:0000256" key="7">
    <source>
        <dbReference type="ARBA" id="ARBA00049442"/>
    </source>
</evidence>
<evidence type="ECO:0000256" key="1">
    <source>
        <dbReference type="ARBA" id="ARBA00004871"/>
    </source>
</evidence>
<organism evidence="12 13">
    <name type="scientific">Wohlfahrtiimonas larvae</name>
    <dbReference type="NCBI Taxonomy" id="1157986"/>
    <lineage>
        <taxon>Bacteria</taxon>
        <taxon>Pseudomonadati</taxon>
        <taxon>Pseudomonadota</taxon>
        <taxon>Gammaproteobacteria</taxon>
        <taxon>Cardiobacteriales</taxon>
        <taxon>Ignatzschineriaceae</taxon>
        <taxon>Wohlfahrtiimonas</taxon>
    </lineage>
</organism>
<evidence type="ECO:0000256" key="3">
    <source>
        <dbReference type="ARBA" id="ARBA00022605"/>
    </source>
</evidence>
<dbReference type="PANTHER" id="PTHR21089">
    <property type="entry name" value="SHIKIMATE DEHYDROGENASE"/>
    <property type="match status" value="1"/>
</dbReference>
<dbReference type="Gene3D" id="3.40.50.720">
    <property type="entry name" value="NAD(P)-binding Rossmann-like Domain"/>
    <property type="match status" value="1"/>
</dbReference>
<evidence type="ECO:0000259" key="9">
    <source>
        <dbReference type="Pfam" id="PF01488"/>
    </source>
</evidence>
<dbReference type="InterPro" id="IPR046346">
    <property type="entry name" value="Aminoacid_DH-like_N_sf"/>
</dbReference>
<keyword evidence="6 8" id="KW-0057">Aromatic amino acid biosynthesis</keyword>
<feature type="binding site" evidence="8">
    <location>
        <position position="61"/>
    </location>
    <ligand>
        <name>shikimate</name>
        <dbReference type="ChEBI" id="CHEBI:36208"/>
    </ligand>
</feature>
<keyword evidence="5 8" id="KW-0560">Oxidoreductase</keyword>
<dbReference type="Pfam" id="PF08501">
    <property type="entry name" value="Shikimate_dh_N"/>
    <property type="match status" value="1"/>
</dbReference>
<proteinExistence type="inferred from homology"/>
<keyword evidence="4 8" id="KW-0521">NADP</keyword>
<dbReference type="PANTHER" id="PTHR21089:SF1">
    <property type="entry name" value="BIFUNCTIONAL 3-DEHYDROQUINATE DEHYDRATASE_SHIKIMATE DEHYDROGENASE, CHLOROPLASTIC"/>
    <property type="match status" value="1"/>
</dbReference>
<dbReference type="InterPro" id="IPR022893">
    <property type="entry name" value="Shikimate_DH_fam"/>
</dbReference>
<comment type="similarity">
    <text evidence="8">Belongs to the shikimate dehydrogenase family.</text>
</comment>
<feature type="domain" description="SDH C-terminal" evidence="11">
    <location>
        <begin position="236"/>
        <end position="261"/>
    </location>
</feature>
<dbReference type="InterPro" id="IPR013708">
    <property type="entry name" value="Shikimate_DH-bd_N"/>
</dbReference>
<dbReference type="EC" id="1.1.1.25" evidence="2 8"/>
<feature type="binding site" evidence="8">
    <location>
        <begin position="126"/>
        <end position="130"/>
    </location>
    <ligand>
        <name>NADP(+)</name>
        <dbReference type="ChEBI" id="CHEBI:58349"/>
    </ligand>
</feature>
<dbReference type="HAMAP" id="MF_00222">
    <property type="entry name" value="Shikimate_DH_AroE"/>
    <property type="match status" value="1"/>
</dbReference>
<dbReference type="InterPro" id="IPR036291">
    <property type="entry name" value="NAD(P)-bd_dom_sf"/>
</dbReference>
<dbReference type="InterPro" id="IPR011342">
    <property type="entry name" value="Shikimate_DH"/>
</dbReference>
<dbReference type="Pfam" id="PF01488">
    <property type="entry name" value="Shikimate_DH"/>
    <property type="match status" value="1"/>
</dbReference>
<feature type="binding site" evidence="8">
    <location>
        <position position="212"/>
    </location>
    <ligand>
        <name>NADP(+)</name>
        <dbReference type="ChEBI" id="CHEBI:58349"/>
    </ligand>
</feature>
<dbReference type="RefSeq" id="WP_077925963.1">
    <property type="nucleotide sequence ID" value="NZ_BAABKE010000001.1"/>
</dbReference>
<gene>
    <name evidence="8 12" type="primary">aroE</name>
    <name evidence="12" type="ORF">GCM10023338_01450</name>
</gene>
<evidence type="ECO:0000256" key="4">
    <source>
        <dbReference type="ARBA" id="ARBA00022857"/>
    </source>
</evidence>
<comment type="function">
    <text evidence="8">Involved in the biosynthesis of the chorismate, which leads to the biosynthesis of aromatic amino acids. Catalyzes the reversible NADPH linked reduction of 3-dehydroshikimate (DHSA) to yield shikimate (SA).</text>
</comment>
<feature type="domain" description="Quinate/shikimate 5-dehydrogenase/glutamyl-tRNA reductase" evidence="9">
    <location>
        <begin position="115"/>
        <end position="191"/>
    </location>
</feature>
<dbReference type="NCBIfam" id="TIGR00507">
    <property type="entry name" value="aroE"/>
    <property type="match status" value="1"/>
</dbReference>
<evidence type="ECO:0000259" key="11">
    <source>
        <dbReference type="Pfam" id="PF18317"/>
    </source>
</evidence>
<dbReference type="CDD" id="cd01065">
    <property type="entry name" value="NAD_bind_Shikimate_DH"/>
    <property type="match status" value="1"/>
</dbReference>
<dbReference type="NCBIfam" id="NF001310">
    <property type="entry name" value="PRK00258.1-2"/>
    <property type="match status" value="1"/>
</dbReference>
<name>A0ABP9MAS9_9GAMM</name>
<evidence type="ECO:0000256" key="5">
    <source>
        <dbReference type="ARBA" id="ARBA00023002"/>
    </source>
</evidence>
<feature type="active site" description="Proton acceptor" evidence="8">
    <location>
        <position position="65"/>
    </location>
</feature>
<reference evidence="13" key="1">
    <citation type="journal article" date="2019" name="Int. J. Syst. Evol. Microbiol.">
        <title>The Global Catalogue of Microorganisms (GCM) 10K type strain sequencing project: providing services to taxonomists for standard genome sequencing and annotation.</title>
        <authorList>
            <consortium name="The Broad Institute Genomics Platform"/>
            <consortium name="The Broad Institute Genome Sequencing Center for Infectious Disease"/>
            <person name="Wu L."/>
            <person name="Ma J."/>
        </authorList>
    </citation>
    <scope>NUCLEOTIDE SEQUENCE [LARGE SCALE GENOMIC DNA]</scope>
    <source>
        <strain evidence="13">JCM 18424</strain>
    </source>
</reference>
<dbReference type="Pfam" id="PF18317">
    <property type="entry name" value="SDH_C"/>
    <property type="match status" value="1"/>
</dbReference>
<dbReference type="EMBL" id="BAABKE010000001">
    <property type="protein sequence ID" value="GAA5093897.1"/>
    <property type="molecule type" value="Genomic_DNA"/>
</dbReference>
<dbReference type="InterPro" id="IPR006151">
    <property type="entry name" value="Shikm_DH/Glu-tRNA_Rdtase"/>
</dbReference>
<keyword evidence="3 8" id="KW-0028">Amino-acid biosynthesis</keyword>
<dbReference type="SUPFAM" id="SSF51735">
    <property type="entry name" value="NAD(P)-binding Rossmann-fold domains"/>
    <property type="match status" value="1"/>
</dbReference>
<feature type="binding site" evidence="8">
    <location>
        <position position="101"/>
    </location>
    <ligand>
        <name>shikimate</name>
        <dbReference type="ChEBI" id="CHEBI:36208"/>
    </ligand>
</feature>
<evidence type="ECO:0000313" key="12">
    <source>
        <dbReference type="EMBL" id="GAA5093897.1"/>
    </source>
</evidence>
<comment type="catalytic activity">
    <reaction evidence="7 8">
        <text>shikimate + NADP(+) = 3-dehydroshikimate + NADPH + H(+)</text>
        <dbReference type="Rhea" id="RHEA:17737"/>
        <dbReference type="ChEBI" id="CHEBI:15378"/>
        <dbReference type="ChEBI" id="CHEBI:16630"/>
        <dbReference type="ChEBI" id="CHEBI:36208"/>
        <dbReference type="ChEBI" id="CHEBI:57783"/>
        <dbReference type="ChEBI" id="CHEBI:58349"/>
        <dbReference type="EC" id="1.1.1.25"/>
    </reaction>
</comment>
<dbReference type="InterPro" id="IPR041121">
    <property type="entry name" value="SDH_C"/>
</dbReference>
<protein>
    <recommendedName>
        <fullName evidence="2 8">Shikimate dehydrogenase (NADP(+))</fullName>
        <shortName evidence="8">SDH</shortName>
        <ecNumber evidence="2 8">1.1.1.25</ecNumber>
    </recommendedName>
</protein>
<keyword evidence="13" id="KW-1185">Reference proteome</keyword>
<comment type="pathway">
    <text evidence="1 8">Metabolic intermediate biosynthesis; chorismate biosynthesis; chorismate from D-erythrose 4-phosphate and phosphoenolpyruvate: step 4/7.</text>
</comment>
<feature type="binding site" evidence="8">
    <location>
        <position position="243"/>
    </location>
    <ligand>
        <name>shikimate</name>
        <dbReference type="ChEBI" id="CHEBI:36208"/>
    </ligand>
</feature>